<dbReference type="Gene3D" id="3.30.200.20">
    <property type="entry name" value="Phosphorylase Kinase, domain 1"/>
    <property type="match status" value="1"/>
</dbReference>
<feature type="compositionally biased region" description="Basic residues" evidence="13">
    <location>
        <begin position="218"/>
        <end position="264"/>
    </location>
</feature>
<keyword evidence="4" id="KW-0808">Transferase</keyword>
<dbReference type="Gene3D" id="1.10.510.10">
    <property type="entry name" value="Transferase(Phosphotransferase) domain 1"/>
    <property type="match status" value="1"/>
</dbReference>
<feature type="compositionally biased region" description="Low complexity" evidence="13">
    <location>
        <begin position="843"/>
        <end position="852"/>
    </location>
</feature>
<dbReference type="GO" id="GO:0004693">
    <property type="term" value="F:cyclin-dependent protein serine/threonine kinase activity"/>
    <property type="evidence" value="ECO:0007669"/>
    <property type="project" value="UniProtKB-EC"/>
</dbReference>
<comment type="catalytic activity">
    <reaction evidence="9">
        <text>L-threonyl-[protein] + ATP = O-phospho-L-threonyl-[protein] + ADP + H(+)</text>
        <dbReference type="Rhea" id="RHEA:46608"/>
        <dbReference type="Rhea" id="RHEA-COMP:11060"/>
        <dbReference type="Rhea" id="RHEA-COMP:11605"/>
        <dbReference type="ChEBI" id="CHEBI:15378"/>
        <dbReference type="ChEBI" id="CHEBI:30013"/>
        <dbReference type="ChEBI" id="CHEBI:30616"/>
        <dbReference type="ChEBI" id="CHEBI:61977"/>
        <dbReference type="ChEBI" id="CHEBI:456216"/>
        <dbReference type="EC" id="2.7.11.22"/>
    </reaction>
</comment>
<feature type="region of interest" description="Disordered" evidence="13">
    <location>
        <begin position="909"/>
        <end position="957"/>
    </location>
</feature>
<keyword evidence="3" id="KW-0723">Serine/threonine-protein kinase</keyword>
<dbReference type="GeneID" id="109585549"/>
<evidence type="ECO:0000256" key="8">
    <source>
        <dbReference type="ARBA" id="ARBA00023242"/>
    </source>
</evidence>
<dbReference type="InterPro" id="IPR000719">
    <property type="entry name" value="Prot_kinase_dom"/>
</dbReference>
<keyword evidence="8" id="KW-0539">Nucleus</keyword>
<dbReference type="InterPro" id="IPR050108">
    <property type="entry name" value="CDK"/>
</dbReference>
<feature type="compositionally biased region" description="Low complexity" evidence="13">
    <location>
        <begin position="158"/>
        <end position="167"/>
    </location>
</feature>
<evidence type="ECO:0000256" key="4">
    <source>
        <dbReference type="ARBA" id="ARBA00022679"/>
    </source>
</evidence>
<sequence>MSSEATGRPHNDELVSPGELSPEDAPKKKKRSKTRKSSTHHHTSTSGGKTSKQKRRKTSGEGEVGGVYKSPSDKHKKDSKRRKKRRISGGGHYIETGRRRLSSSDNDHAYPMYDMISPPGSPYGRRHHSPSPRRGHTPIYKRGRSPYSPRNSHTPSHYSPGRRGYSPRSRDYSPRYSPRRSHTPRRGYSPRGHYSPRRGHSPSPRRGHTPSRRGYSPVHKRRYSPVRRGHTPSFKRRGSPKATHRRSSPHYFTRRSRSPRRRSYTPRSPSPPPFSPARRVVHRSRSPLTTPPLHRQHRSPVYRHVKKVNSKRSSIDHGEVHEDLPSKELSPNGDALVEKCTSKSGPKTPPMTTPSETTPSSPSKPPPPVDELPPLPAEAPPPPPPEEEKPPLPPIPLPPTLIGQSEPKLPPPPLINDLSHRPVKSKAIPTPPELAALQLSHRCVSSFEILSQIGEGTFGKVYKAKDLKTGEVIALKKVLIRTDSEREGFPITAVREIKILRQLRHENIVTLKEIISDTPQAASLKHDKSSSFYLVFEYCAHDLMGLIDSGMVVFSESHIQSLMRQLMEALCYCHSKNFLHRDLKCSNILINNKGQLKLGDWGLARYYFADDHSRLYTNHVITLWYRPPELLLGAEHYGPAVDIWSCGCILGELFTKKPLFHGSIEMEQLDAISRVCGTPTPANWPEVIKLPLFQTFKFKKLYRRRVKEEYSNIIPEVPLDLLDKLISIDPSKRISSEEALNHPFLINATKDSIPPPLLPSHQDCHEMWSKKKKKKEGKVTEGPPAEKPNLHNPPKGGVASVSPSNHQSSSSSSYRNESTDHQYNSSCDRPDGVHQNVSRQHHSLGPPHSLSVPLPPAPLSTTSILESLNSSLADGGSVPAPGSTDERLHLKQVIAKAQRSLIEEITQTLGKGRGGRGEVPMVASITGRPTQSFDYGNQSNKGLEEKAAAQLYDKDKD</sequence>
<feature type="compositionally biased region" description="Basic residues" evidence="13">
    <location>
        <begin position="77"/>
        <end position="87"/>
    </location>
</feature>
<feature type="compositionally biased region" description="Polar residues" evidence="13">
    <location>
        <begin position="927"/>
        <end position="941"/>
    </location>
</feature>
<feature type="compositionally biased region" description="Basic and acidic residues" evidence="13">
    <location>
        <begin position="313"/>
        <end position="326"/>
    </location>
</feature>
<evidence type="ECO:0000256" key="6">
    <source>
        <dbReference type="ARBA" id="ARBA00022777"/>
    </source>
</evidence>
<dbReference type="GO" id="GO:0008353">
    <property type="term" value="F:RNA polymerase II CTD heptapeptide repeat kinase activity"/>
    <property type="evidence" value="ECO:0007669"/>
    <property type="project" value="UniProtKB-EC"/>
</dbReference>
<dbReference type="FunFam" id="1.10.510.10:FF:000415">
    <property type="entry name" value="CMGC/CDK/CRK7 protein kinase, variant"/>
    <property type="match status" value="1"/>
</dbReference>
<dbReference type="GO" id="GO:0030332">
    <property type="term" value="F:cyclin binding"/>
    <property type="evidence" value="ECO:0007669"/>
    <property type="project" value="TreeGrafter"/>
</dbReference>
<evidence type="ECO:0000256" key="13">
    <source>
        <dbReference type="SAM" id="MobiDB-lite"/>
    </source>
</evidence>
<comment type="catalytic activity">
    <reaction evidence="11">
        <text>[DNA-directed RNA polymerase] + ATP = phospho-[DNA-directed RNA polymerase] + ADP + H(+)</text>
        <dbReference type="Rhea" id="RHEA:10216"/>
        <dbReference type="Rhea" id="RHEA-COMP:11321"/>
        <dbReference type="Rhea" id="RHEA-COMP:11322"/>
        <dbReference type="ChEBI" id="CHEBI:15378"/>
        <dbReference type="ChEBI" id="CHEBI:30616"/>
        <dbReference type="ChEBI" id="CHEBI:43176"/>
        <dbReference type="ChEBI" id="CHEBI:68546"/>
        <dbReference type="ChEBI" id="CHEBI:456216"/>
        <dbReference type="EC" id="2.7.11.23"/>
    </reaction>
</comment>
<evidence type="ECO:0000256" key="1">
    <source>
        <dbReference type="ARBA" id="ARBA00004123"/>
    </source>
</evidence>
<dbReference type="KEGG" id="aqu:109585549"/>
<feature type="binding site" evidence="12">
    <location>
        <position position="476"/>
    </location>
    <ligand>
        <name>ATP</name>
        <dbReference type="ChEBI" id="CHEBI:30616"/>
    </ligand>
</feature>
<feature type="region of interest" description="Disordered" evidence="13">
    <location>
        <begin position="1"/>
        <end position="427"/>
    </location>
</feature>
<keyword evidence="6" id="KW-0418">Kinase</keyword>
<feature type="compositionally biased region" description="Pro residues" evidence="13">
    <location>
        <begin position="362"/>
        <end position="384"/>
    </location>
</feature>
<dbReference type="GO" id="GO:0008024">
    <property type="term" value="C:cyclin/CDK positive transcription elongation factor complex"/>
    <property type="evidence" value="ECO:0007669"/>
    <property type="project" value="TreeGrafter"/>
</dbReference>
<dbReference type="SMART" id="SM00220">
    <property type="entry name" value="S_TKc"/>
    <property type="match status" value="1"/>
</dbReference>
<feature type="compositionally biased region" description="Polar residues" evidence="13">
    <location>
        <begin position="148"/>
        <end position="157"/>
    </location>
</feature>
<dbReference type="InterPro" id="IPR017441">
    <property type="entry name" value="Protein_kinase_ATP_BS"/>
</dbReference>
<feature type="region of interest" description="Disordered" evidence="13">
    <location>
        <begin position="751"/>
        <end position="862"/>
    </location>
</feature>
<evidence type="ECO:0000256" key="3">
    <source>
        <dbReference type="ARBA" id="ARBA00022527"/>
    </source>
</evidence>
<feature type="compositionally biased region" description="Basic residues" evidence="13">
    <location>
        <begin position="194"/>
        <end position="211"/>
    </location>
</feature>
<evidence type="ECO:0000256" key="5">
    <source>
        <dbReference type="ARBA" id="ARBA00022741"/>
    </source>
</evidence>
<dbReference type="InterPro" id="IPR011009">
    <property type="entry name" value="Kinase-like_dom_sf"/>
</dbReference>
<evidence type="ECO:0000256" key="11">
    <source>
        <dbReference type="ARBA" id="ARBA00049280"/>
    </source>
</evidence>
<reference evidence="15" key="2">
    <citation type="submission" date="2024-06" db="UniProtKB">
        <authorList>
            <consortium name="EnsemblMetazoa"/>
        </authorList>
    </citation>
    <scope>IDENTIFICATION</scope>
</reference>
<organism evidence="15 16">
    <name type="scientific">Amphimedon queenslandica</name>
    <name type="common">Sponge</name>
    <dbReference type="NCBI Taxonomy" id="400682"/>
    <lineage>
        <taxon>Eukaryota</taxon>
        <taxon>Metazoa</taxon>
        <taxon>Porifera</taxon>
        <taxon>Demospongiae</taxon>
        <taxon>Heteroscleromorpha</taxon>
        <taxon>Haplosclerida</taxon>
        <taxon>Niphatidae</taxon>
        <taxon>Amphimedon</taxon>
    </lineage>
</organism>
<keyword evidence="7 12" id="KW-0067">ATP-binding</keyword>
<evidence type="ECO:0000313" key="16">
    <source>
        <dbReference type="Proteomes" id="UP000007879"/>
    </source>
</evidence>
<feature type="compositionally biased region" description="Basic residues" evidence="13">
    <location>
        <begin position="294"/>
        <end position="310"/>
    </location>
</feature>
<feature type="compositionally biased region" description="Low complexity" evidence="13">
    <location>
        <begin position="800"/>
        <end position="813"/>
    </location>
</feature>
<proteinExistence type="inferred from homology"/>
<dbReference type="GO" id="GO:0005524">
    <property type="term" value="F:ATP binding"/>
    <property type="evidence" value="ECO:0007669"/>
    <property type="project" value="UniProtKB-UniRule"/>
</dbReference>
<dbReference type="EnsemblMetazoa" id="XM_020001674.1">
    <property type="protein sequence ID" value="XP_019857233.1"/>
    <property type="gene ID" value="LOC109585549"/>
</dbReference>
<dbReference type="Pfam" id="PF00069">
    <property type="entry name" value="Pkinase"/>
    <property type="match status" value="1"/>
</dbReference>
<feature type="compositionally biased region" description="Basic and acidic residues" evidence="13">
    <location>
        <begin position="942"/>
        <end position="957"/>
    </location>
</feature>
<reference evidence="16" key="1">
    <citation type="journal article" date="2010" name="Nature">
        <title>The Amphimedon queenslandica genome and the evolution of animal complexity.</title>
        <authorList>
            <person name="Srivastava M."/>
            <person name="Simakov O."/>
            <person name="Chapman J."/>
            <person name="Fahey B."/>
            <person name="Gauthier M.E."/>
            <person name="Mitros T."/>
            <person name="Richards G.S."/>
            <person name="Conaco C."/>
            <person name="Dacre M."/>
            <person name="Hellsten U."/>
            <person name="Larroux C."/>
            <person name="Putnam N.H."/>
            <person name="Stanke M."/>
            <person name="Adamska M."/>
            <person name="Darling A."/>
            <person name="Degnan S.M."/>
            <person name="Oakley T.H."/>
            <person name="Plachetzki D.C."/>
            <person name="Zhai Y."/>
            <person name="Adamski M."/>
            <person name="Calcino A."/>
            <person name="Cummins S.F."/>
            <person name="Goodstein D.M."/>
            <person name="Harris C."/>
            <person name="Jackson D.J."/>
            <person name="Leys S.P."/>
            <person name="Shu S."/>
            <person name="Woodcroft B.J."/>
            <person name="Vervoort M."/>
            <person name="Kosik K.S."/>
            <person name="Manning G."/>
            <person name="Degnan B.M."/>
            <person name="Rokhsar D.S."/>
        </authorList>
    </citation>
    <scope>NUCLEOTIDE SEQUENCE [LARGE SCALE GENOMIC DNA]</scope>
</reference>
<dbReference type="PANTHER" id="PTHR24056">
    <property type="entry name" value="CELL DIVISION PROTEIN KINASE"/>
    <property type="match status" value="1"/>
</dbReference>
<dbReference type="InterPro" id="IPR008271">
    <property type="entry name" value="Ser/Thr_kinase_AS"/>
</dbReference>
<dbReference type="PROSITE" id="PS00107">
    <property type="entry name" value="PROTEIN_KINASE_ATP"/>
    <property type="match status" value="1"/>
</dbReference>
<dbReference type="FunFam" id="3.30.200.20:FF:000074">
    <property type="entry name" value="cyclin-dependent kinase 12 isoform X2"/>
    <property type="match status" value="1"/>
</dbReference>
<evidence type="ECO:0000259" key="14">
    <source>
        <dbReference type="PROSITE" id="PS50011"/>
    </source>
</evidence>
<dbReference type="GO" id="GO:0032968">
    <property type="term" value="P:positive regulation of transcription elongation by RNA polymerase II"/>
    <property type="evidence" value="ECO:0007669"/>
    <property type="project" value="TreeGrafter"/>
</dbReference>
<comment type="similarity">
    <text evidence="2">Belongs to the protein kinase superfamily. CMGC Ser/Thr protein kinase family. CDC2/CDKX subfamily.</text>
</comment>
<name>A0AAN0JKJ8_AMPQE</name>
<dbReference type="PROSITE" id="PS50011">
    <property type="entry name" value="PROTEIN_KINASE_DOM"/>
    <property type="match status" value="1"/>
</dbReference>
<comment type="subcellular location">
    <subcellularLocation>
        <location evidence="1">Nucleus</location>
    </subcellularLocation>
</comment>
<feature type="domain" description="Protein kinase" evidence="14">
    <location>
        <begin position="447"/>
        <end position="745"/>
    </location>
</feature>
<evidence type="ECO:0000256" key="10">
    <source>
        <dbReference type="ARBA" id="ARBA00048367"/>
    </source>
</evidence>
<feature type="compositionally biased region" description="Basic residues" evidence="13">
    <location>
        <begin position="27"/>
        <end position="43"/>
    </location>
</feature>
<evidence type="ECO:0000256" key="2">
    <source>
        <dbReference type="ARBA" id="ARBA00006485"/>
    </source>
</evidence>
<evidence type="ECO:0000256" key="7">
    <source>
        <dbReference type="ARBA" id="ARBA00022840"/>
    </source>
</evidence>
<comment type="catalytic activity">
    <reaction evidence="10">
        <text>L-seryl-[protein] + ATP = O-phospho-L-seryl-[protein] + ADP + H(+)</text>
        <dbReference type="Rhea" id="RHEA:17989"/>
        <dbReference type="Rhea" id="RHEA-COMP:9863"/>
        <dbReference type="Rhea" id="RHEA-COMP:11604"/>
        <dbReference type="ChEBI" id="CHEBI:15378"/>
        <dbReference type="ChEBI" id="CHEBI:29999"/>
        <dbReference type="ChEBI" id="CHEBI:30616"/>
        <dbReference type="ChEBI" id="CHEBI:83421"/>
        <dbReference type="ChEBI" id="CHEBI:456216"/>
        <dbReference type="EC" id="2.7.11.22"/>
    </reaction>
</comment>
<feature type="compositionally biased region" description="Basic residues" evidence="13">
    <location>
        <begin position="124"/>
        <end position="144"/>
    </location>
</feature>
<protein>
    <recommendedName>
        <fullName evidence="14">Protein kinase domain-containing protein</fullName>
    </recommendedName>
</protein>
<keyword evidence="5 12" id="KW-0547">Nucleotide-binding</keyword>
<accession>A0AAN0JKJ8</accession>
<evidence type="ECO:0000256" key="9">
    <source>
        <dbReference type="ARBA" id="ARBA00047811"/>
    </source>
</evidence>
<keyword evidence="16" id="KW-1185">Reference proteome</keyword>
<dbReference type="PANTHER" id="PTHR24056:SF546">
    <property type="entry name" value="CYCLIN-DEPENDENT KINASE 12"/>
    <property type="match status" value="1"/>
</dbReference>
<dbReference type="PROSITE" id="PS00108">
    <property type="entry name" value="PROTEIN_KINASE_ST"/>
    <property type="match status" value="1"/>
</dbReference>
<dbReference type="AlphaFoldDB" id="A0AAN0JKJ8"/>
<evidence type="ECO:0000256" key="12">
    <source>
        <dbReference type="PROSITE-ProRule" id="PRU10141"/>
    </source>
</evidence>
<dbReference type="SUPFAM" id="SSF56112">
    <property type="entry name" value="Protein kinase-like (PK-like)"/>
    <property type="match status" value="1"/>
</dbReference>
<dbReference type="Proteomes" id="UP000007879">
    <property type="component" value="Unassembled WGS sequence"/>
</dbReference>
<dbReference type="RefSeq" id="XP_019857233.1">
    <property type="nucleotide sequence ID" value="XM_020001674.1"/>
</dbReference>
<evidence type="ECO:0000313" key="15">
    <source>
        <dbReference type="EnsemblMetazoa" id="XP_019857233.1"/>
    </source>
</evidence>